<feature type="non-terminal residue" evidence="1">
    <location>
        <position position="1"/>
    </location>
</feature>
<organism evidence="1">
    <name type="scientific">Tanacetum cinerariifolium</name>
    <name type="common">Dalmatian daisy</name>
    <name type="synonym">Chrysanthemum cinerariifolium</name>
    <dbReference type="NCBI Taxonomy" id="118510"/>
    <lineage>
        <taxon>Eukaryota</taxon>
        <taxon>Viridiplantae</taxon>
        <taxon>Streptophyta</taxon>
        <taxon>Embryophyta</taxon>
        <taxon>Tracheophyta</taxon>
        <taxon>Spermatophyta</taxon>
        <taxon>Magnoliopsida</taxon>
        <taxon>eudicotyledons</taxon>
        <taxon>Gunneridae</taxon>
        <taxon>Pentapetalae</taxon>
        <taxon>asterids</taxon>
        <taxon>campanulids</taxon>
        <taxon>Asterales</taxon>
        <taxon>Asteraceae</taxon>
        <taxon>Asteroideae</taxon>
        <taxon>Anthemideae</taxon>
        <taxon>Anthemidinae</taxon>
        <taxon>Tanacetum</taxon>
    </lineage>
</organism>
<reference evidence="1" key="1">
    <citation type="journal article" date="2019" name="Sci. Rep.">
        <title>Draft genome of Tanacetum cinerariifolium, the natural source of mosquito coil.</title>
        <authorList>
            <person name="Yamashiro T."/>
            <person name="Shiraishi A."/>
            <person name="Satake H."/>
            <person name="Nakayama K."/>
        </authorList>
    </citation>
    <scope>NUCLEOTIDE SEQUENCE</scope>
</reference>
<name>A0A699X304_TANCI</name>
<accession>A0A699X304</accession>
<evidence type="ECO:0000313" key="1">
    <source>
        <dbReference type="EMBL" id="GFD54107.1"/>
    </source>
</evidence>
<protein>
    <submittedName>
        <fullName evidence="1">Uncharacterized protein</fullName>
    </submittedName>
</protein>
<comment type="caution">
    <text evidence="1">The sequence shown here is derived from an EMBL/GenBank/DDBJ whole genome shotgun (WGS) entry which is preliminary data.</text>
</comment>
<proteinExistence type="predicted"/>
<dbReference type="AlphaFoldDB" id="A0A699X304"/>
<gene>
    <name evidence="1" type="ORF">Tci_926076</name>
</gene>
<sequence>DLQALEAAVQGFFEVLRAGIDGPLVGAGAQQAAFGGHHQAGRVGVQGLGNQLFRHVGAVAIGGVDEVDT</sequence>
<dbReference type="EMBL" id="BKCJ011802385">
    <property type="protein sequence ID" value="GFD54107.1"/>
    <property type="molecule type" value="Genomic_DNA"/>
</dbReference>